<keyword evidence="2" id="KW-1185">Reference proteome</keyword>
<gene>
    <name evidence="1" type="ORF">C7M84_025523</name>
</gene>
<evidence type="ECO:0000313" key="2">
    <source>
        <dbReference type="Proteomes" id="UP000283509"/>
    </source>
</evidence>
<dbReference type="EMBL" id="QCYY01000990">
    <property type="protein sequence ID" value="ROT81341.1"/>
    <property type="molecule type" value="Genomic_DNA"/>
</dbReference>
<organism evidence="1 2">
    <name type="scientific">Penaeus vannamei</name>
    <name type="common">Whiteleg shrimp</name>
    <name type="synonym">Litopenaeus vannamei</name>
    <dbReference type="NCBI Taxonomy" id="6689"/>
    <lineage>
        <taxon>Eukaryota</taxon>
        <taxon>Metazoa</taxon>
        <taxon>Ecdysozoa</taxon>
        <taxon>Arthropoda</taxon>
        <taxon>Crustacea</taxon>
        <taxon>Multicrustacea</taxon>
        <taxon>Malacostraca</taxon>
        <taxon>Eumalacostraca</taxon>
        <taxon>Eucarida</taxon>
        <taxon>Decapoda</taxon>
        <taxon>Dendrobranchiata</taxon>
        <taxon>Penaeoidea</taxon>
        <taxon>Penaeidae</taxon>
        <taxon>Penaeus</taxon>
    </lineage>
</organism>
<proteinExistence type="predicted"/>
<protein>
    <submittedName>
        <fullName evidence="1">Uncharacterized protein</fullName>
    </submittedName>
</protein>
<dbReference type="AlphaFoldDB" id="A0A3R7PBX9"/>
<reference evidence="1 2" key="1">
    <citation type="submission" date="2018-04" db="EMBL/GenBank/DDBJ databases">
        <authorList>
            <person name="Zhang X."/>
            <person name="Yuan J."/>
            <person name="Li F."/>
            <person name="Xiang J."/>
        </authorList>
    </citation>
    <scope>NUCLEOTIDE SEQUENCE [LARGE SCALE GENOMIC DNA]</scope>
    <source>
        <tissue evidence="1">Muscle</tissue>
    </source>
</reference>
<name>A0A3R7PBX9_PENVA</name>
<sequence>MQLPTASLCLHMCTFLSPHCPHMVTHHERCFTLSHLGNATPPRPLSSHMVKRGHSSLICPHLSHSPLTSLLSSPGHALPPSPRSLQPGHTLLASLCPRLSTLPRFTCSPGHALPASLCPTWSHTPLHSVFTCHTLPHSVLTWSRIPASLILTWSTTPSPHSVSLVTHVPCASLWSSPGHTLPHLTSHPAHLTLHSPVLTTPPLHLTLSHGHATPTPHPVLTWYTHLRLALLTWSRSTSPRLTQSHLVAVPCFTLSSPGHAVPPCSLCPSPGTHSLAFCPHLVTHSHSPHSVLHLDHAVPCSLCPHLVTHSLASLCPHCYALTLLILSSPGHTHPHLTLFLTWSRTPRLAILTWSHTPLASLSSLGHTLPRLTLSHLSRTPTLPHSILTWSRTPLTSLCPHLVRHPLASLCPHMVTHSPRLTLSSPGHAPSPLHSSSHAHTHLLPLSSTLVTHTPHLTLFLTWSRTPCLAVLTWSHNSPRPTLCPNLVTHSLPSICPHLAMHPPASL</sequence>
<evidence type="ECO:0000313" key="1">
    <source>
        <dbReference type="EMBL" id="ROT81341.1"/>
    </source>
</evidence>
<accession>A0A3R7PBX9</accession>
<comment type="caution">
    <text evidence="1">The sequence shown here is derived from an EMBL/GenBank/DDBJ whole genome shotgun (WGS) entry which is preliminary data.</text>
</comment>
<reference evidence="1 2" key="2">
    <citation type="submission" date="2019-01" db="EMBL/GenBank/DDBJ databases">
        <title>The decoding of complex shrimp genome reveals the adaptation for benthos swimmer, frequently molting mechanism and breeding impact on genome.</title>
        <authorList>
            <person name="Sun Y."/>
            <person name="Gao Y."/>
            <person name="Yu Y."/>
        </authorList>
    </citation>
    <scope>NUCLEOTIDE SEQUENCE [LARGE SCALE GENOMIC DNA]</scope>
    <source>
        <tissue evidence="1">Muscle</tissue>
    </source>
</reference>
<dbReference type="Proteomes" id="UP000283509">
    <property type="component" value="Unassembled WGS sequence"/>
</dbReference>